<dbReference type="PROSITE" id="PS50065">
    <property type="entry name" value="HMG_COA_REDUCTASE_4"/>
    <property type="match status" value="1"/>
</dbReference>
<comment type="caution">
    <text evidence="3">The sequence shown here is derived from an EMBL/GenBank/DDBJ whole genome shotgun (WGS) entry which is preliminary data.</text>
</comment>
<dbReference type="AlphaFoldDB" id="A0A401FPD0"/>
<gene>
    <name evidence="3" type="ORF">NBRC111893_2368</name>
</gene>
<dbReference type="Gene3D" id="3.90.770.10">
    <property type="entry name" value="3-hydroxy-3-methylglutaryl-coenzyme A Reductase, Chain A, domain 2"/>
    <property type="match status" value="2"/>
</dbReference>
<evidence type="ECO:0000256" key="2">
    <source>
        <dbReference type="ARBA" id="ARBA00023002"/>
    </source>
</evidence>
<dbReference type="SUPFAM" id="SSF55035">
    <property type="entry name" value="NAD-binding domain of HMG-CoA reductase"/>
    <property type="match status" value="1"/>
</dbReference>
<dbReference type="EMBL" id="BEXA01000007">
    <property type="protein sequence ID" value="GAY74222.1"/>
    <property type="molecule type" value="Genomic_DNA"/>
</dbReference>
<evidence type="ECO:0000256" key="1">
    <source>
        <dbReference type="ARBA" id="ARBA00007661"/>
    </source>
</evidence>
<dbReference type="PANTHER" id="PTHR10572:SF24">
    <property type="entry name" value="3-HYDROXY-3-METHYLGLUTARYL-COENZYME A REDUCTASE"/>
    <property type="match status" value="1"/>
</dbReference>
<dbReference type="InterPro" id="IPR009023">
    <property type="entry name" value="HMG_CoA_Rdtase_NAD(P)-bd_sf"/>
</dbReference>
<dbReference type="PANTHER" id="PTHR10572">
    <property type="entry name" value="3-HYDROXY-3-METHYLGLUTARYL-COENZYME A REDUCTASE"/>
    <property type="match status" value="1"/>
</dbReference>
<dbReference type="InterPro" id="IPR002202">
    <property type="entry name" value="HMG_CoA_Rdtase"/>
</dbReference>
<dbReference type="EC" id="1.1.1.34" evidence="3"/>
<dbReference type="InterPro" id="IPR009029">
    <property type="entry name" value="HMG_CoA_Rdtase_sub-bd_dom_sf"/>
</dbReference>
<protein>
    <submittedName>
        <fullName evidence="3">Hydroxymethylglutaryl-CoA reductase</fullName>
        <ecNumber evidence="3">1.1.1.34</ecNumber>
    </submittedName>
</protein>
<name>A0A401FPD0_9LACO</name>
<dbReference type="Proteomes" id="UP000286974">
    <property type="component" value="Unassembled WGS sequence"/>
</dbReference>
<dbReference type="PRINTS" id="PR00071">
    <property type="entry name" value="HMGCOARDTASE"/>
</dbReference>
<proteinExistence type="inferred from homology"/>
<dbReference type="SUPFAM" id="SSF56542">
    <property type="entry name" value="Substrate-binding domain of HMG-CoA reductase"/>
    <property type="match status" value="1"/>
</dbReference>
<evidence type="ECO:0000313" key="4">
    <source>
        <dbReference type="Proteomes" id="UP000286974"/>
    </source>
</evidence>
<dbReference type="InterPro" id="IPR023074">
    <property type="entry name" value="HMG_CoA_Rdtase_cat_sf"/>
</dbReference>
<organism evidence="3 4">
    <name type="scientific">Lentilactobacillus kosonis</name>
    <dbReference type="NCBI Taxonomy" id="2810561"/>
    <lineage>
        <taxon>Bacteria</taxon>
        <taxon>Bacillati</taxon>
        <taxon>Bacillota</taxon>
        <taxon>Bacilli</taxon>
        <taxon>Lactobacillales</taxon>
        <taxon>Lactobacillaceae</taxon>
        <taxon>Lentilactobacillus</taxon>
    </lineage>
</organism>
<keyword evidence="2 3" id="KW-0560">Oxidoreductase</keyword>
<sequence length="277" mass="30121">MRLEHDGFYKHDYLTRLALVLGQITETKSARKVIAHNYDSKLANIIENYLTNYQLPEGIATNLVVNGIEYMVPMVTEEPSVIAACSNGSKLLSSDDGILATVISNLVDGQIILKSSQFELVEKYIAKHATEIIKVANQSHPSIKKYSQGVVSVNTRRLDSQYLSLDVVVDAGEAMGANIVNSMLEAIKGYLETNLSQTETLMAILTNNAQHALVKVRGQVPVSKLATSEVDGRVVAQRISEASYIAEIDPIRATTHNKGIMNGVDAVAIALGMIGEH</sequence>
<keyword evidence="4" id="KW-1185">Reference proteome</keyword>
<accession>A0A401FPD0</accession>
<comment type="similarity">
    <text evidence="1">Belongs to the HMG-CoA reductase family.</text>
</comment>
<reference evidence="3 4" key="1">
    <citation type="submission" date="2017-11" db="EMBL/GenBank/DDBJ databases">
        <title>Draft Genome Sequence of Lactobacillus curieae NBRC 111893 isolated from Koso, a Japanese sugar-Vegetable Fermented Beverage.</title>
        <authorList>
            <person name="Chiou T.Y."/>
            <person name="Oshima K."/>
            <person name="Suda W."/>
            <person name="Hattori M."/>
            <person name="Takahashi T."/>
        </authorList>
    </citation>
    <scope>NUCLEOTIDE SEQUENCE [LARGE SCALE GENOMIC DNA]</scope>
    <source>
        <strain evidence="3 4">NBRC111893</strain>
    </source>
</reference>
<evidence type="ECO:0000313" key="3">
    <source>
        <dbReference type="EMBL" id="GAY74222.1"/>
    </source>
</evidence>
<dbReference type="GO" id="GO:0015936">
    <property type="term" value="P:coenzyme A metabolic process"/>
    <property type="evidence" value="ECO:0007669"/>
    <property type="project" value="InterPro"/>
</dbReference>
<dbReference type="Pfam" id="PF00368">
    <property type="entry name" value="HMG-CoA_red"/>
    <property type="match status" value="1"/>
</dbReference>
<dbReference type="GO" id="GO:0004420">
    <property type="term" value="F:hydroxymethylglutaryl-CoA reductase (NADPH) activity"/>
    <property type="evidence" value="ECO:0007669"/>
    <property type="project" value="UniProtKB-EC"/>
</dbReference>